<organism evidence="21 22">
    <name type="scientific">Phrynocephalus forsythii</name>
    <dbReference type="NCBI Taxonomy" id="171643"/>
    <lineage>
        <taxon>Eukaryota</taxon>
        <taxon>Metazoa</taxon>
        <taxon>Chordata</taxon>
        <taxon>Craniata</taxon>
        <taxon>Vertebrata</taxon>
        <taxon>Euteleostomi</taxon>
        <taxon>Lepidosauria</taxon>
        <taxon>Squamata</taxon>
        <taxon>Bifurcata</taxon>
        <taxon>Unidentata</taxon>
        <taxon>Episquamata</taxon>
        <taxon>Toxicofera</taxon>
        <taxon>Iguania</taxon>
        <taxon>Acrodonta</taxon>
        <taxon>Agamidae</taxon>
        <taxon>Agaminae</taxon>
        <taxon>Phrynocephalus</taxon>
    </lineage>
</organism>
<dbReference type="PROSITE" id="PS51016">
    <property type="entry name" value="MYTH4"/>
    <property type="match status" value="1"/>
</dbReference>
<evidence type="ECO:0000256" key="12">
    <source>
        <dbReference type="ARBA" id="ARBA00023157"/>
    </source>
</evidence>
<feature type="compositionally biased region" description="Basic and acidic residues" evidence="17">
    <location>
        <begin position="893"/>
        <end position="999"/>
    </location>
</feature>
<feature type="region of interest" description="Disordered" evidence="17">
    <location>
        <begin position="1339"/>
        <end position="1359"/>
    </location>
</feature>
<feature type="region of interest" description="Disordered" evidence="17">
    <location>
        <begin position="133"/>
        <end position="171"/>
    </location>
</feature>
<evidence type="ECO:0000256" key="4">
    <source>
        <dbReference type="ARBA" id="ARBA00022737"/>
    </source>
</evidence>
<keyword evidence="9" id="KW-0007">Acetylation</keyword>
<dbReference type="GO" id="GO:0007165">
    <property type="term" value="P:signal transduction"/>
    <property type="evidence" value="ECO:0007669"/>
    <property type="project" value="InterPro"/>
</dbReference>
<dbReference type="FunFam" id="3.30.40.10:FF:000196">
    <property type="entry name" value="PHD finger protein 20 (Predicted)"/>
    <property type="match status" value="1"/>
</dbReference>
<dbReference type="SUPFAM" id="SSF48350">
    <property type="entry name" value="GTPase activation domain, GAP"/>
    <property type="match status" value="1"/>
</dbReference>
<dbReference type="SUPFAM" id="SSF57903">
    <property type="entry name" value="FYVE/PHD zinc finger"/>
    <property type="match status" value="1"/>
</dbReference>
<dbReference type="EMBL" id="JAPFRF010000005">
    <property type="protein sequence ID" value="KAJ7331880.1"/>
    <property type="molecule type" value="Genomic_DNA"/>
</dbReference>
<dbReference type="GO" id="GO:0071339">
    <property type="term" value="C:MLL1 complex"/>
    <property type="evidence" value="ECO:0007669"/>
    <property type="project" value="TreeGrafter"/>
</dbReference>
<evidence type="ECO:0000256" key="3">
    <source>
        <dbReference type="ARBA" id="ARBA00022723"/>
    </source>
</evidence>
<evidence type="ECO:0000259" key="18">
    <source>
        <dbReference type="PROSITE" id="PS50157"/>
    </source>
</evidence>
<dbReference type="Pfam" id="PF12618">
    <property type="entry name" value="PHF20_AT-hook"/>
    <property type="match status" value="1"/>
</dbReference>
<keyword evidence="3" id="KW-0479">Metal-binding</keyword>
<feature type="compositionally biased region" description="Polar residues" evidence="17">
    <location>
        <begin position="1"/>
        <end position="23"/>
    </location>
</feature>
<proteinExistence type="predicted"/>
<protein>
    <recommendedName>
        <fullName evidence="15">PHD finger protein 20</fullName>
    </recommendedName>
</protein>
<evidence type="ECO:0000256" key="16">
    <source>
        <dbReference type="PROSITE-ProRule" id="PRU00042"/>
    </source>
</evidence>
<dbReference type="GO" id="GO:0005856">
    <property type="term" value="C:cytoskeleton"/>
    <property type="evidence" value="ECO:0007669"/>
    <property type="project" value="InterPro"/>
</dbReference>
<feature type="compositionally biased region" description="Polar residues" evidence="17">
    <location>
        <begin position="1226"/>
        <end position="1241"/>
    </location>
</feature>
<evidence type="ECO:0000256" key="11">
    <source>
        <dbReference type="ARBA" id="ARBA00023125"/>
    </source>
</evidence>
<dbReference type="OrthoDB" id="161570at2759"/>
<evidence type="ECO:0000256" key="5">
    <source>
        <dbReference type="ARBA" id="ARBA00022771"/>
    </source>
</evidence>
<dbReference type="GO" id="GO:0008270">
    <property type="term" value="F:zinc ion binding"/>
    <property type="evidence" value="ECO:0007669"/>
    <property type="project" value="UniProtKB-KW"/>
</dbReference>
<dbReference type="Pfam" id="PF18115">
    <property type="entry name" value="Tudor_3"/>
    <property type="match status" value="1"/>
</dbReference>
<feature type="region of interest" description="Disordered" evidence="17">
    <location>
        <begin position="229"/>
        <end position="265"/>
    </location>
</feature>
<dbReference type="InterPro" id="IPR013083">
    <property type="entry name" value="Znf_RING/FYVE/PHD"/>
</dbReference>
<feature type="compositionally biased region" description="Polar residues" evidence="17">
    <location>
        <begin position="1295"/>
        <end position="1310"/>
    </location>
</feature>
<feature type="domain" description="C2H2-type" evidence="18">
    <location>
        <begin position="1194"/>
        <end position="1224"/>
    </location>
</feature>
<evidence type="ECO:0000313" key="22">
    <source>
        <dbReference type="Proteomes" id="UP001142489"/>
    </source>
</evidence>
<dbReference type="FunFam" id="2.30.30.140:FF:000049">
    <property type="entry name" value="PHD finger protein 20 (Predicted)"/>
    <property type="match status" value="1"/>
</dbReference>
<keyword evidence="6" id="KW-0862">Zinc</keyword>
<dbReference type="Gene3D" id="3.30.40.10">
    <property type="entry name" value="Zinc/RING finger domain, C3HC4 (zinc finger)"/>
    <property type="match status" value="1"/>
</dbReference>
<dbReference type="Gene3D" id="1.10.555.10">
    <property type="entry name" value="Rho GTPase activation protein"/>
    <property type="match status" value="1"/>
</dbReference>
<dbReference type="PANTHER" id="PTHR15856">
    <property type="entry name" value="PHD FINGER PROTEIN 20-RELATED"/>
    <property type="match status" value="1"/>
</dbReference>
<dbReference type="InterPro" id="IPR041297">
    <property type="entry name" value="Crb2_Tudor"/>
</dbReference>
<feature type="region of interest" description="Disordered" evidence="17">
    <location>
        <begin position="884"/>
        <end position="1165"/>
    </location>
</feature>
<dbReference type="Gene3D" id="1.25.40.530">
    <property type="entry name" value="MyTH4 domain"/>
    <property type="match status" value="1"/>
</dbReference>
<dbReference type="InterPro" id="IPR022255">
    <property type="entry name" value="PHF20_AT-hook"/>
</dbReference>
<dbReference type="InterPro" id="IPR000198">
    <property type="entry name" value="RhoGAP_dom"/>
</dbReference>
<dbReference type="PROSITE" id="PS01359">
    <property type="entry name" value="ZF_PHD_1"/>
    <property type="match status" value="1"/>
</dbReference>
<dbReference type="InterPro" id="IPR043449">
    <property type="entry name" value="PHF20-like"/>
</dbReference>
<feature type="compositionally biased region" description="Basic and acidic residues" evidence="17">
    <location>
        <begin position="1264"/>
        <end position="1280"/>
    </location>
</feature>
<keyword evidence="12" id="KW-1015">Disulfide bond</keyword>
<feature type="compositionally biased region" description="Basic and acidic residues" evidence="17">
    <location>
        <begin position="1051"/>
        <end position="1066"/>
    </location>
</feature>
<dbReference type="Pfam" id="PF00620">
    <property type="entry name" value="RhoGAP"/>
    <property type="match status" value="1"/>
</dbReference>
<evidence type="ECO:0000256" key="2">
    <source>
        <dbReference type="ARBA" id="ARBA00022553"/>
    </source>
</evidence>
<dbReference type="PROSITE" id="PS50157">
    <property type="entry name" value="ZINC_FINGER_C2H2_2"/>
    <property type="match status" value="1"/>
</dbReference>
<evidence type="ECO:0000256" key="8">
    <source>
        <dbReference type="ARBA" id="ARBA00022853"/>
    </source>
</evidence>
<evidence type="ECO:0000256" key="6">
    <source>
        <dbReference type="ARBA" id="ARBA00022833"/>
    </source>
</evidence>
<keyword evidence="4" id="KW-0677">Repeat</keyword>
<gene>
    <name evidence="21" type="ORF">JRQ81_014060</name>
</gene>
<dbReference type="InterPro" id="IPR000857">
    <property type="entry name" value="MyTH4_dom"/>
</dbReference>
<evidence type="ECO:0000259" key="19">
    <source>
        <dbReference type="PROSITE" id="PS50238"/>
    </source>
</evidence>
<keyword evidence="10" id="KW-0805">Transcription regulation</keyword>
<dbReference type="InterPro" id="IPR038185">
    <property type="entry name" value="MyTH4_dom_sf"/>
</dbReference>
<dbReference type="SUPFAM" id="SSF63748">
    <property type="entry name" value="Tudor/PWWP/MBT"/>
    <property type="match status" value="2"/>
</dbReference>
<keyword evidence="13" id="KW-0804">Transcription</keyword>
<keyword evidence="5 16" id="KW-0863">Zinc-finger</keyword>
<evidence type="ECO:0000256" key="10">
    <source>
        <dbReference type="ARBA" id="ARBA00023015"/>
    </source>
</evidence>
<dbReference type="FunFam" id="2.30.30.140:FF:000043">
    <property type="entry name" value="PHD finger protein 20 (Predicted)"/>
    <property type="match status" value="1"/>
</dbReference>
<evidence type="ECO:0000256" key="17">
    <source>
        <dbReference type="SAM" id="MobiDB-lite"/>
    </source>
</evidence>
<dbReference type="GO" id="GO:0044545">
    <property type="term" value="C:NSL complex"/>
    <property type="evidence" value="ECO:0007669"/>
    <property type="project" value="TreeGrafter"/>
</dbReference>
<dbReference type="InterPro" id="IPR008936">
    <property type="entry name" value="Rho_GTPase_activation_prot"/>
</dbReference>
<dbReference type="SMART" id="SM00139">
    <property type="entry name" value="MyTH4"/>
    <property type="match status" value="1"/>
</dbReference>
<dbReference type="SMART" id="SM00333">
    <property type="entry name" value="TUDOR"/>
    <property type="match status" value="2"/>
</dbReference>
<dbReference type="CDD" id="cd15634">
    <property type="entry name" value="PHD_PHF20"/>
    <property type="match status" value="1"/>
</dbReference>
<feature type="region of interest" description="Disordered" evidence="17">
    <location>
        <begin position="1222"/>
        <end position="1310"/>
    </location>
</feature>
<dbReference type="Pfam" id="PF00784">
    <property type="entry name" value="MyTH4"/>
    <property type="match status" value="1"/>
</dbReference>
<evidence type="ECO:0000256" key="15">
    <source>
        <dbReference type="ARBA" id="ARBA00068742"/>
    </source>
</evidence>
<keyword evidence="7" id="KW-0832">Ubl conjugation</keyword>
<feature type="domain" description="Rho-GAP" evidence="19">
    <location>
        <begin position="530"/>
        <end position="736"/>
    </location>
</feature>
<dbReference type="InterPro" id="IPR002999">
    <property type="entry name" value="Tudor"/>
</dbReference>
<evidence type="ECO:0000259" key="20">
    <source>
        <dbReference type="PROSITE" id="PS51016"/>
    </source>
</evidence>
<dbReference type="PROSITE" id="PS50238">
    <property type="entry name" value="RHOGAP"/>
    <property type="match status" value="1"/>
</dbReference>
<feature type="compositionally biased region" description="Basic residues" evidence="17">
    <location>
        <begin position="1281"/>
        <end position="1292"/>
    </location>
</feature>
<dbReference type="PROSITE" id="PS00028">
    <property type="entry name" value="ZINC_FINGER_C2H2_1"/>
    <property type="match status" value="1"/>
</dbReference>
<reference evidence="21" key="1">
    <citation type="journal article" date="2023" name="DNA Res.">
        <title>Chromosome-level genome assembly of Phrynocephalus forsythii using third-generation DNA sequencing and Hi-C analysis.</title>
        <authorList>
            <person name="Qi Y."/>
            <person name="Zhao W."/>
            <person name="Zhao Y."/>
            <person name="Niu C."/>
            <person name="Cao S."/>
            <person name="Zhang Y."/>
        </authorList>
    </citation>
    <scope>NUCLEOTIDE SEQUENCE</scope>
    <source>
        <tissue evidence="21">Muscle</tissue>
    </source>
</reference>
<feature type="domain" description="MyTH4" evidence="20">
    <location>
        <begin position="362"/>
        <end position="519"/>
    </location>
</feature>
<name>A0A9Q0XX02_9SAUR</name>
<sequence length="1756" mass="199732">MDTGNGNVNGATSQLTPSNSLNKKPQPVKLLQHPSMQQHQVGKKHVRIPSATEYSPVGREYIKHMVNIDESSKNPHSAGMVLDGIAKPQLGQLSSRDSFKQSWKVLEANVLKNMEAHHCRQNSLQAQEYPTFVSQQDSGYSTGPSPSLRKRKGRQQGPGQGRPGSVGSSSELSALNDKLIAEMRAVVNRSAVNRGSKGSLDTEMLENATVPEGNKIKFQSDRLKKCNSRNLKDDVTSSNRSLYRPRMDSRGSLSNDPAIQQDTVRQKRAYEKIDSLEKNAAGPINLSSSDTAQISTQSGTIGSESQQNSDRPNSNMGYQFPFHTIRKPISQSSMADWASKNLNMHTQGIFRRRLSIANMLSWNGGSIKKPMLITSNNTIKKEACEIFKLVQIYMGDRQARMDRDSVALIAVTKCWTIQSLRDELYIQLIRQTTDNMCYRSLAWGWELMAISLAFFSPSPKFQSYLEGYIYRHLSQANDENSLPISTYARYCYRKLQKVAVTGGKKGLRKPTTEEIIHARNAIVTPSLFGSSLEEIMLRQQDMYPDNKLPWVQTQLSQQVLELGGEQTEGIFRIPGDIDEVNALKLQVDQWKIPNNLGDPNIPASLLKLWYRELEEPVIPQHFYKDCISNYENPDAAVAVVELLPELNKLVLCYLIHFLQIFAQPTNVGKTKMDHRLKSGRREGGRTGGQAGGLAAPQPWRPFCGAAQSGRRWAPVGKGSWREGVRALLASFPLRSLRGIKAAAYYKMRKHPPNRRGISFEVGAQLEARDRLKNWYPAHIEEIDYEEGKVLIHFKRWNHRYDEWFCWDSPYLRPLEKIQLRKEGLHEDEGSSGFHVNDQVLACWSDCRFYPAKVTSVNKDGTYTVKFYDGVVQTVKNIHVKTFSKDQSVVSNPRPKERGNEIYSSPERREKFKEQRKVSEDNNKDKEEKVLKTERRSKPDKEGKPIVPLEKSKISEKVLTKDGKEDKENISENDREFSIDTQIEKKPENDNVKTPPENHKETKRRRGRPPVVPPAEPGSQTLQPITLELRRRKIPKGGEVPLKRPRLQKNMSQEKLKNSPDNEKDPIKGQLRHSTSSNHEPLDTDVITPLLDEMGPLKEPESSPKEANEGLSEACVEFDQKINEELPPSSEEVPQALVDDTSLKEKNVTESSTAELQEISQTSVTGSENIIVPTASKRFDDFTASKAVIEHEPKFKCKFLDCSKSFRKAKLLHYHMKYFHGIEKSPEPQQSPATRNIQTRGSLASEKANQESSNRRRTTSGCLSNKEKEKNKEKKPRDIVKSKSKKKKKKKKTKSEQSGSEENIDFSQDLSPQRSVIATRYSSANRSCAHLSTQLHSCDSGHRKHKAKVNEDDTLSESSADSLLWSDDDCSRDIDVTTNPDEDIEDDDHDFEIVRCICEVEEENDFMIQCEECLCWQHGVCMGLLEENVPEKYTCYVCQDPPGTKISKVAESSNSKRSSLKYWYEKDWLCSGHMHGLTFLGENYSHQNAKKIVATHQLLGDVQKVIDVLHGLQLKMSILQSKEHPDLKLWCQPWKHLEVEEKSHVARLIHVEENCCKEETTSYRTFNGTSEKPSTIPSIEESYITSEHCYQKPRAYYPAIEQRLVVETRNSDIDDGVNRIRENGDDTIVERLGWELDSEICKMENESKHNYSKVREKVTTEEDIEVKLLEKDKEGVVNSQLQWQLNLLAHVESLQDEVTHRMDLIEKELDVLESWLDYTGELEPPEPLARLPQLKHCIKQLLTDLGKVQQIALCCST</sequence>
<feature type="compositionally biased region" description="Polar residues" evidence="17">
    <location>
        <begin position="1148"/>
        <end position="1165"/>
    </location>
</feature>
<dbReference type="CDD" id="cd20104">
    <property type="entry name" value="MBT_PHF20L1-like"/>
    <property type="match status" value="1"/>
</dbReference>
<dbReference type="InterPro" id="IPR011011">
    <property type="entry name" value="Znf_FYVE_PHD"/>
</dbReference>
<keyword evidence="14" id="KW-0539">Nucleus</keyword>
<dbReference type="GO" id="GO:0006325">
    <property type="term" value="P:chromatin organization"/>
    <property type="evidence" value="ECO:0007669"/>
    <property type="project" value="UniProtKB-KW"/>
</dbReference>
<evidence type="ECO:0000256" key="9">
    <source>
        <dbReference type="ARBA" id="ARBA00022990"/>
    </source>
</evidence>
<dbReference type="GO" id="GO:0006357">
    <property type="term" value="P:regulation of transcription by RNA polymerase II"/>
    <property type="evidence" value="ECO:0007669"/>
    <property type="project" value="TreeGrafter"/>
</dbReference>
<evidence type="ECO:0000256" key="14">
    <source>
        <dbReference type="ARBA" id="ARBA00023242"/>
    </source>
</evidence>
<keyword evidence="8" id="KW-0156">Chromatin regulator</keyword>
<dbReference type="Gene3D" id="2.30.30.140">
    <property type="match status" value="2"/>
</dbReference>
<dbReference type="InterPro" id="IPR019786">
    <property type="entry name" value="Zinc_finger_PHD-type_CS"/>
</dbReference>
<dbReference type="SMART" id="SM00324">
    <property type="entry name" value="RhoGAP"/>
    <property type="match status" value="1"/>
</dbReference>
<evidence type="ECO:0000313" key="21">
    <source>
        <dbReference type="EMBL" id="KAJ7331880.1"/>
    </source>
</evidence>
<keyword evidence="2" id="KW-0597">Phosphoprotein</keyword>
<feature type="region of interest" description="Disordered" evidence="17">
    <location>
        <begin position="1"/>
        <end position="46"/>
    </location>
</feature>
<dbReference type="PANTHER" id="PTHR15856:SF27">
    <property type="entry name" value="PHD FINGER PROTEIN 20"/>
    <property type="match status" value="1"/>
</dbReference>
<feature type="compositionally biased region" description="Polar residues" evidence="17">
    <location>
        <begin position="251"/>
        <end position="263"/>
    </location>
</feature>
<comment type="subcellular location">
    <subcellularLocation>
        <location evidence="1">Nucleus</location>
    </subcellularLocation>
</comment>
<keyword evidence="22" id="KW-1185">Reference proteome</keyword>
<keyword evidence="11" id="KW-0238">DNA-binding</keyword>
<evidence type="ECO:0000256" key="7">
    <source>
        <dbReference type="ARBA" id="ARBA00022843"/>
    </source>
</evidence>
<comment type="caution">
    <text evidence="21">The sequence shown here is derived from an EMBL/GenBank/DDBJ whole genome shotgun (WGS) entry which is preliminary data.</text>
</comment>
<feature type="compositionally biased region" description="Basic and acidic residues" evidence="17">
    <location>
        <begin position="1094"/>
        <end position="1107"/>
    </location>
</feature>
<dbReference type="GO" id="GO:0003677">
    <property type="term" value="F:DNA binding"/>
    <property type="evidence" value="ECO:0007669"/>
    <property type="project" value="UniProtKB-KW"/>
</dbReference>
<feature type="compositionally biased region" description="Polar residues" evidence="17">
    <location>
        <begin position="285"/>
        <end position="317"/>
    </location>
</feature>
<feature type="region of interest" description="Disordered" evidence="17">
    <location>
        <begin position="281"/>
        <end position="317"/>
    </location>
</feature>
<evidence type="ECO:0000256" key="13">
    <source>
        <dbReference type="ARBA" id="ARBA00023163"/>
    </source>
</evidence>
<dbReference type="InterPro" id="IPR013087">
    <property type="entry name" value="Znf_C2H2_type"/>
</dbReference>
<evidence type="ECO:0000256" key="1">
    <source>
        <dbReference type="ARBA" id="ARBA00004123"/>
    </source>
</evidence>
<dbReference type="CDD" id="cd20453">
    <property type="entry name" value="Tudor_PHF20"/>
    <property type="match status" value="1"/>
</dbReference>
<feature type="compositionally biased region" description="Polar residues" evidence="17">
    <location>
        <begin position="133"/>
        <end position="145"/>
    </location>
</feature>
<accession>A0A9Q0XX02</accession>
<dbReference type="Pfam" id="PF20826">
    <property type="entry name" value="PHD_5"/>
    <property type="match status" value="1"/>
</dbReference>
<dbReference type="Proteomes" id="UP001142489">
    <property type="component" value="Unassembled WGS sequence"/>
</dbReference>